<name>A0AC61DI29_9FIRM</name>
<sequence>MQLEGNTITHKTFGRGIVTGMSDNIITISFSHGEKKFLYPDAFSEFLVLHNNRMQKRIKDMLFQHEQETAHCKQIEQEKQDRLNRLRTLRLSPNSQAAFGFLENSKQDVFSSWTVFTGHYLSGYSKGKPRIPNKLKPNSVCLLTECPNGTSEEKRKIIGAFMMRDDFDGALCTDGKIHSHENYKIKLQEDQSLLFWNYFDESDCPKRWGKTEFKYFSTEIMHKILYDMLTLLADSEHHETITHFYNYFCNVNRLTSLLEE</sequence>
<organism evidence="1 2">
    <name type="scientific">Sporanaerobium hydrogeniformans</name>
    <dbReference type="NCBI Taxonomy" id="3072179"/>
    <lineage>
        <taxon>Bacteria</taxon>
        <taxon>Bacillati</taxon>
        <taxon>Bacillota</taxon>
        <taxon>Clostridia</taxon>
        <taxon>Lachnospirales</taxon>
        <taxon>Lachnospiraceae</taxon>
        <taxon>Sporanaerobium</taxon>
    </lineage>
</organism>
<dbReference type="EMBL" id="PEDL01000001">
    <property type="protein sequence ID" value="PHV72261.1"/>
    <property type="molecule type" value="Genomic_DNA"/>
</dbReference>
<dbReference type="Proteomes" id="UP000224460">
    <property type="component" value="Unassembled WGS sequence"/>
</dbReference>
<reference evidence="1" key="1">
    <citation type="submission" date="2017-10" db="EMBL/GenBank/DDBJ databases">
        <title>Genome sequence of cellulolytic Lachnospiraceae bacterium XHS1971 isolated from hotspring sediment.</title>
        <authorList>
            <person name="Vasudevan G."/>
            <person name="Joshi A.J."/>
            <person name="Hivarkar S."/>
            <person name="Lanjekar V.B."/>
            <person name="Dhakephalkar P.K."/>
            <person name="Dagar S."/>
        </authorList>
    </citation>
    <scope>NUCLEOTIDE SEQUENCE</scope>
    <source>
        <strain evidence="1">XHS1971</strain>
    </source>
</reference>
<evidence type="ECO:0000313" key="2">
    <source>
        <dbReference type="Proteomes" id="UP000224460"/>
    </source>
</evidence>
<keyword evidence="2" id="KW-1185">Reference proteome</keyword>
<proteinExistence type="predicted"/>
<accession>A0AC61DI29</accession>
<protein>
    <submittedName>
        <fullName evidence="1">Uncharacterized protein</fullName>
    </submittedName>
</protein>
<evidence type="ECO:0000313" key="1">
    <source>
        <dbReference type="EMBL" id="PHV72261.1"/>
    </source>
</evidence>
<comment type="caution">
    <text evidence="1">The sequence shown here is derived from an EMBL/GenBank/DDBJ whole genome shotgun (WGS) entry which is preliminary data.</text>
</comment>
<gene>
    <name evidence="1" type="ORF">CS063_01945</name>
</gene>